<evidence type="ECO:0000313" key="2">
    <source>
        <dbReference type="Proteomes" id="UP000510822"/>
    </source>
</evidence>
<keyword evidence="2" id="KW-1185">Reference proteome</keyword>
<organism evidence="1 2">
    <name type="scientific">Chitinibacter fontanus</name>
    <dbReference type="NCBI Taxonomy" id="1737446"/>
    <lineage>
        <taxon>Bacteria</taxon>
        <taxon>Pseudomonadati</taxon>
        <taxon>Pseudomonadota</taxon>
        <taxon>Betaproteobacteria</taxon>
        <taxon>Neisseriales</taxon>
        <taxon>Chitinibacteraceae</taxon>
        <taxon>Chitinibacter</taxon>
    </lineage>
</organism>
<dbReference type="AlphaFoldDB" id="A0A7D5ZFI8"/>
<reference evidence="1 2" key="1">
    <citation type="journal article" date="2016" name="Int. J. Syst. Evol. Microbiol.">
        <title>Chitinibacter fontanus sp. nov., isolated from a spring.</title>
        <authorList>
            <person name="Sheu S.Y."/>
            <person name="Li Y.S."/>
            <person name="Young C.C."/>
            <person name="Chen W.M."/>
        </authorList>
    </citation>
    <scope>NUCLEOTIDE SEQUENCE [LARGE SCALE GENOMIC DNA]</scope>
    <source>
        <strain evidence="1 2">STM-7</strain>
    </source>
</reference>
<dbReference type="EMBL" id="CP058952">
    <property type="protein sequence ID" value="QLI80827.1"/>
    <property type="molecule type" value="Genomic_DNA"/>
</dbReference>
<proteinExistence type="predicted"/>
<accession>A0A7D5ZFI8</accession>
<protein>
    <submittedName>
        <fullName evidence="1">Uncharacterized protein</fullName>
    </submittedName>
</protein>
<dbReference type="KEGG" id="cfon:HZU75_04375"/>
<dbReference type="Proteomes" id="UP000510822">
    <property type="component" value="Chromosome"/>
</dbReference>
<evidence type="ECO:0000313" key="1">
    <source>
        <dbReference type="EMBL" id="QLI80827.1"/>
    </source>
</evidence>
<gene>
    <name evidence="1" type="ORF">HZU75_04375</name>
</gene>
<dbReference type="RefSeq" id="WP_180307961.1">
    <property type="nucleotide sequence ID" value="NZ_CP058952.1"/>
</dbReference>
<sequence>MPNTTQLDPALCADRLEKEGDIQAARIIRELAAECLALKPRKCSPLPHRDDVLTIEESWEFWRDIVSNPDGSLNIEQIKRELCDYGNVLNYAAIVYDHATGGKCTKPLTYPSVAISLIDDHVTELSDEAIKESQEATNQAPVHVLFVKGKPVAASDTPYSLSLYGDQTAIH</sequence>
<name>A0A7D5ZFI8_9NEIS</name>